<dbReference type="STRING" id="764103.G7DUX8"/>
<dbReference type="Pfam" id="PF13668">
    <property type="entry name" value="Ferritin_2"/>
    <property type="match status" value="1"/>
</dbReference>
<keyword evidence="3" id="KW-1185">Reference proteome</keyword>
<reference evidence="2 3" key="1">
    <citation type="journal article" date="2011" name="J. Gen. Appl. Microbiol.">
        <title>Draft genome sequencing of the enigmatic basidiomycete Mixia osmundae.</title>
        <authorList>
            <person name="Nishida H."/>
            <person name="Nagatsuka Y."/>
            <person name="Sugiyama J."/>
        </authorList>
    </citation>
    <scope>NUCLEOTIDE SEQUENCE [LARGE SCALE GENOMIC DNA]</scope>
    <source>
        <strain evidence="3">CBS 9802 / IAM 14324 / JCM 22182 / KY 12970</strain>
    </source>
</reference>
<keyword evidence="1" id="KW-0732">Signal</keyword>
<feature type="chain" id="PRO_5009955514" description="Rds1 protein" evidence="1">
    <location>
        <begin position="19"/>
        <end position="381"/>
    </location>
</feature>
<dbReference type="InParanoid" id="G7DUX8"/>
<name>G7DUX8_MIXOS</name>
<comment type="caution">
    <text evidence="2">The sequence shown here is derived from an EMBL/GenBank/DDBJ whole genome shotgun (WGS) entry which is preliminary data.</text>
</comment>
<evidence type="ECO:0000256" key="1">
    <source>
        <dbReference type="SAM" id="SignalP"/>
    </source>
</evidence>
<dbReference type="OrthoDB" id="2098436at2759"/>
<reference evidence="2 3" key="2">
    <citation type="journal article" date="2012" name="Open Biol.">
        <title>Characteristics of nucleosomes and linker DNA regions on the genome of the basidiomycete Mixia osmundae revealed by mono- and dinucleosome mapping.</title>
        <authorList>
            <person name="Nishida H."/>
            <person name="Kondo S."/>
            <person name="Matsumoto T."/>
            <person name="Suzuki Y."/>
            <person name="Yoshikawa H."/>
            <person name="Taylor T.D."/>
            <person name="Sugiyama J."/>
        </authorList>
    </citation>
    <scope>NUCLEOTIDE SEQUENCE [LARGE SCALE GENOMIC DNA]</scope>
    <source>
        <strain evidence="3">CBS 9802 / IAM 14324 / JCM 22182 / KY 12970</strain>
    </source>
</reference>
<accession>G7DUX8</accession>
<organism evidence="2 3">
    <name type="scientific">Mixia osmundae (strain CBS 9802 / IAM 14324 / JCM 22182 / KY 12970)</name>
    <dbReference type="NCBI Taxonomy" id="764103"/>
    <lineage>
        <taxon>Eukaryota</taxon>
        <taxon>Fungi</taxon>
        <taxon>Dikarya</taxon>
        <taxon>Basidiomycota</taxon>
        <taxon>Pucciniomycotina</taxon>
        <taxon>Mixiomycetes</taxon>
        <taxon>Mixiales</taxon>
        <taxon>Mixiaceae</taxon>
        <taxon>Mixia</taxon>
    </lineage>
</organism>
<dbReference type="PANTHER" id="PTHR38705:SF1">
    <property type="entry name" value="PROTEIN RDS1"/>
    <property type="match status" value="1"/>
</dbReference>
<dbReference type="AlphaFoldDB" id="G7DUX8"/>
<sequence>MFARVATIAILASSFVSAAPAAADVPLSKLGAGVKAPSTGTTNTSGYAEPMPAGFVQSPDYAVKSDFDFQSLALALHQEWIELAIFRDGFEKFSLAEYQAANLTADDMYLINFMADQEVGHSHVLSNLLGDNAPKSCTYKYPYSDVRSFLEFNIELTRFGESGVYGFLENLDNRADAQILLQSITTEARQQMVFRQLEGRFPMPVYFETGITQSMAWTLLSQYIVSCPSQPQNLTWTIFPHLNVTDTKPLSLTSGAGVSHNTTAFSAPGDTITLAWDAPGKKQGPYDQYTKKGAYATNSSSKYAGFVSQYNVTWVEINKTSTYAGTVIQPGGGVFNLLPSDTAVNGTMFIVLASDNPHLTPANLSLINNYITAGPALYASG</sequence>
<evidence type="ECO:0000313" key="2">
    <source>
        <dbReference type="EMBL" id="GAA94388.1"/>
    </source>
</evidence>
<evidence type="ECO:0008006" key="4">
    <source>
        <dbReference type="Google" id="ProtNLM"/>
    </source>
</evidence>
<dbReference type="InterPro" id="IPR039254">
    <property type="entry name" value="Rds1"/>
</dbReference>
<dbReference type="HOGENOM" id="CLU_028606_0_0_1"/>
<evidence type="ECO:0000313" key="3">
    <source>
        <dbReference type="Proteomes" id="UP000009131"/>
    </source>
</evidence>
<gene>
    <name evidence="2" type="primary">Mo01039</name>
    <name evidence="2" type="ORF">E5Q_01039</name>
</gene>
<dbReference type="EMBL" id="BABT02000032">
    <property type="protein sequence ID" value="GAA94388.1"/>
    <property type="molecule type" value="Genomic_DNA"/>
</dbReference>
<feature type="signal peptide" evidence="1">
    <location>
        <begin position="1"/>
        <end position="18"/>
    </location>
</feature>
<dbReference type="RefSeq" id="XP_014565966.1">
    <property type="nucleotide sequence ID" value="XM_014710480.1"/>
</dbReference>
<protein>
    <recommendedName>
        <fullName evidence="4">Rds1 protein</fullName>
    </recommendedName>
</protein>
<proteinExistence type="predicted"/>
<dbReference type="OMA" id="VYGFLNH"/>
<dbReference type="PANTHER" id="PTHR38705">
    <property type="entry name" value="PROTEIN RDS1"/>
    <property type="match status" value="1"/>
</dbReference>
<dbReference type="eggNOG" id="ENOG502QSE0">
    <property type="taxonomic scope" value="Eukaryota"/>
</dbReference>
<dbReference type="Proteomes" id="UP000009131">
    <property type="component" value="Unassembled WGS sequence"/>
</dbReference>